<comment type="caution">
    <text evidence="1">The sequence shown here is derived from an EMBL/GenBank/DDBJ whole genome shotgun (WGS) entry which is preliminary data.</text>
</comment>
<accession>A0A7C1FGE0</accession>
<dbReference type="InterPro" id="IPR025394">
    <property type="entry name" value="DUF4127"/>
</dbReference>
<dbReference type="EMBL" id="DSMG01000116">
    <property type="protein sequence ID" value="HDX32077.1"/>
    <property type="molecule type" value="Genomic_DNA"/>
</dbReference>
<gene>
    <name evidence="1" type="ORF">ENQ20_11395</name>
</gene>
<name>A0A7C1FGE0_9CHLR</name>
<dbReference type="Pfam" id="PF13552">
    <property type="entry name" value="DUF4127"/>
    <property type="match status" value="1"/>
</dbReference>
<sequence length="562" mass="62263">MSDGIVSIIPLDDRSVNYECLQMLGEAAGLEVRLPSKTWLGTPWRVGEMEMLRRWLLEQAESTDALIVAIDTLAYGGLVNSRRSTDSLETVMQRLECLRQIKQLRPELTLLAFNVLMRITRSNDAEEEKAYWADYGARIFRLSYLEDRAAMAVATPAELEEIAALLQEIPAALVEDFLAGRSRNHAVNRTMIDWAAQGVFDYLIIPQDDTVDYGWNIAEARRLRRYVNEIGATERVSIYPGTDETAMLLLARYAARRAGFVPRVRLRYSGAGAGRVITAYEDRPMTEMVKAHLGPLDGVVTEAIDADIVLFVNAPAEIQGNGSEQWALRLNELQLASLSPASQTALADYRQRSSGAMTLREMHTVHRNLPEFVRALAQEVAAGRTCAVVDVAFVNAGDLALGELLERMPTLSQLAAYAGWNTAGNTLGCALSHAVIRHLQILHGATPEALAAHVRFLFLRLVEDYLFMAKLRTQIAVEELPALGLPITLGHVGEHAETVRSLVEQRLAAEAAPLAHERFVGARLRAGNTSITLEEMKCTDIELPWDRLFDLTMKVNAAYAVD</sequence>
<dbReference type="AlphaFoldDB" id="A0A7C1FGE0"/>
<protein>
    <submittedName>
        <fullName evidence="1">DUF4127 family protein</fullName>
    </submittedName>
</protein>
<proteinExistence type="predicted"/>
<reference evidence="1" key="1">
    <citation type="journal article" date="2020" name="mSystems">
        <title>Genome- and Community-Level Interaction Insights into Carbon Utilization and Element Cycling Functions of Hydrothermarchaeota in Hydrothermal Sediment.</title>
        <authorList>
            <person name="Zhou Z."/>
            <person name="Liu Y."/>
            <person name="Xu W."/>
            <person name="Pan J."/>
            <person name="Luo Z.H."/>
            <person name="Li M."/>
        </authorList>
    </citation>
    <scope>NUCLEOTIDE SEQUENCE [LARGE SCALE GENOMIC DNA]</scope>
    <source>
        <strain evidence="1">SpSt-289</strain>
    </source>
</reference>
<organism evidence="1">
    <name type="scientific">Caldilinea aerophila</name>
    <dbReference type="NCBI Taxonomy" id="133453"/>
    <lineage>
        <taxon>Bacteria</taxon>
        <taxon>Bacillati</taxon>
        <taxon>Chloroflexota</taxon>
        <taxon>Caldilineae</taxon>
        <taxon>Caldilineales</taxon>
        <taxon>Caldilineaceae</taxon>
        <taxon>Caldilinea</taxon>
    </lineage>
</organism>
<evidence type="ECO:0000313" key="1">
    <source>
        <dbReference type="EMBL" id="HDX32077.1"/>
    </source>
</evidence>